<dbReference type="Proteomes" id="UP000078558">
    <property type="component" value="Chromosome I"/>
</dbReference>
<dbReference type="KEGG" id="odi:ODI_R2405"/>
<dbReference type="EMBL" id="FLRC01000007">
    <property type="protein sequence ID" value="SBT24230.1"/>
    <property type="molecule type" value="Genomic_DNA"/>
</dbReference>
<dbReference type="OrthoDB" id="111180at2"/>
<dbReference type="Pfam" id="PF05598">
    <property type="entry name" value="DUF772"/>
    <property type="match status" value="1"/>
</dbReference>
<dbReference type="EMBL" id="LT907988">
    <property type="protein sequence ID" value="SOE49936.1"/>
    <property type="molecule type" value="Genomic_DNA"/>
</dbReference>
<proteinExistence type="predicted"/>
<feature type="domain" description="Transposase InsH N-terminal" evidence="1">
    <location>
        <begin position="53"/>
        <end position="130"/>
    </location>
</feature>
<evidence type="ECO:0000313" key="2">
    <source>
        <dbReference type="EMBL" id="SBT24230.1"/>
    </source>
</evidence>
<name>A0A1C3JYB5_9BURK</name>
<evidence type="ECO:0000313" key="3">
    <source>
        <dbReference type="EMBL" id="SOE49936.1"/>
    </source>
</evidence>
<protein>
    <submittedName>
        <fullName evidence="2">Transposase and inactivated derivatives</fullName>
    </submittedName>
</protein>
<sequence length="186" mass="21124">MLQTEKVGMKELDRHLGRILKTAQRMPVAVHRRGAPWIWLVTHGRWRRPDPWTEMIPAGHPLYGLREHVDARLARAADRYAALLGDTSPPGVLDLLLRATIYRTIHQIEDDRYFHEQLSYHVLCRWFVGLPDDFGGLGRFVQDADALRYHEAAPAVLAELLDEAPLDRFPARLRLLPGSVEAAAAA</sequence>
<dbReference type="AlphaFoldDB" id="A0A1C3JYB5"/>
<organism evidence="2 4">
    <name type="scientific">Orrella dioscoreae</name>
    <dbReference type="NCBI Taxonomy" id="1851544"/>
    <lineage>
        <taxon>Bacteria</taxon>
        <taxon>Pseudomonadati</taxon>
        <taxon>Pseudomonadota</taxon>
        <taxon>Betaproteobacteria</taxon>
        <taxon>Burkholderiales</taxon>
        <taxon>Alcaligenaceae</taxon>
        <taxon>Orrella</taxon>
    </lineage>
</organism>
<gene>
    <name evidence="2" type="ORF">ODI_00432</name>
    <name evidence="3" type="ORF">ODI_R2405</name>
</gene>
<reference evidence="3 4" key="2">
    <citation type="submission" date="2017-08" db="EMBL/GenBank/DDBJ databases">
        <authorList>
            <person name="de Groot N.N."/>
        </authorList>
    </citation>
    <scope>NUCLEOTIDE SEQUENCE [LARGE SCALE GENOMIC DNA]</scope>
    <source>
        <strain evidence="3">Orrdi1</strain>
    </source>
</reference>
<dbReference type="RefSeq" id="WP_067750193.1">
    <property type="nucleotide sequence ID" value="NZ_LT907988.1"/>
</dbReference>
<evidence type="ECO:0000313" key="4">
    <source>
        <dbReference type="Proteomes" id="UP000078558"/>
    </source>
</evidence>
<reference evidence="2 4" key="1">
    <citation type="submission" date="2016-06" db="EMBL/GenBank/DDBJ databases">
        <authorList>
            <person name="Kjaerup R.B."/>
            <person name="Dalgaard T.S."/>
            <person name="Juul-Madsen H.R."/>
        </authorList>
    </citation>
    <scope>NUCLEOTIDE SEQUENCE [LARGE SCALE GENOMIC DNA]</scope>
    <source>
        <strain evidence="2">Orrdi1</strain>
    </source>
</reference>
<keyword evidence="4" id="KW-1185">Reference proteome</keyword>
<evidence type="ECO:0000259" key="1">
    <source>
        <dbReference type="Pfam" id="PF05598"/>
    </source>
</evidence>
<accession>A0A1C3JYB5</accession>
<dbReference type="InterPro" id="IPR008490">
    <property type="entry name" value="Transposase_InsH_N"/>
</dbReference>